<dbReference type="AlphaFoldDB" id="A0A1N5T443"/>
<reference evidence="5 8" key="1">
    <citation type="submission" date="2016-04" db="EMBL/GenBank/DDBJ databases">
        <authorList>
            <person name="Evans L.H."/>
            <person name="Alamgir A."/>
            <person name="Owens N."/>
            <person name="Weber N.D."/>
            <person name="Virtaneva K."/>
            <person name="Barbian K."/>
            <person name="Babar A."/>
            <person name="Rosenke K."/>
        </authorList>
    </citation>
    <scope>NUCLEOTIDE SEQUENCE [LARGE SCALE GENOMIC DNA]</scope>
    <source>
        <strain evidence="5">S5</strain>
        <strain evidence="8">S5(T) (JCM 30642 \VKM B-2941)</strain>
    </source>
</reference>
<evidence type="ECO:0000256" key="1">
    <source>
        <dbReference type="ARBA" id="ARBA00022448"/>
    </source>
</evidence>
<dbReference type="PROSITE" id="PS50893">
    <property type="entry name" value="ABC_TRANSPORTER_2"/>
    <property type="match status" value="1"/>
</dbReference>
<dbReference type="KEGG" id="cdiv:CPM_0421"/>
<dbReference type="Proteomes" id="UP000187822">
    <property type="component" value="Chromosome I"/>
</dbReference>
<dbReference type="InterPro" id="IPR017871">
    <property type="entry name" value="ABC_transporter-like_CS"/>
</dbReference>
<reference evidence="6" key="2">
    <citation type="submission" date="2016-06" db="EMBL/GenBank/DDBJ databases">
        <authorList>
            <person name="Olsen C.W."/>
            <person name="Carey S."/>
            <person name="Hinshaw L."/>
            <person name="Karasin A.I."/>
        </authorList>
    </citation>
    <scope>NUCLEOTIDE SEQUENCE [LARGE SCALE GENOMIC DNA]</scope>
    <source>
        <strain evidence="6">PM4</strain>
    </source>
</reference>
<dbReference type="InterPro" id="IPR003439">
    <property type="entry name" value="ABC_transporter-like_ATP-bd"/>
</dbReference>
<name>A0A1N5T443_9ARCH</name>
<dbReference type="PANTHER" id="PTHR42939">
    <property type="entry name" value="ABC TRANSPORTER ATP-BINDING PROTEIN ALBC-RELATED"/>
    <property type="match status" value="1"/>
</dbReference>
<dbReference type="SMART" id="SM00382">
    <property type="entry name" value="AAA"/>
    <property type="match status" value="1"/>
</dbReference>
<dbReference type="Pfam" id="PF00005">
    <property type="entry name" value="ABC_tran"/>
    <property type="match status" value="1"/>
</dbReference>
<dbReference type="PANTHER" id="PTHR42939:SF1">
    <property type="entry name" value="ABC TRANSPORTER ATP-BINDING PROTEIN ALBC-RELATED"/>
    <property type="match status" value="1"/>
</dbReference>
<dbReference type="STRING" id="1673428.CPM_0421"/>
<dbReference type="Proteomes" id="UP000195607">
    <property type="component" value="Chromosome I"/>
</dbReference>
<dbReference type="GO" id="GO:0016887">
    <property type="term" value="F:ATP hydrolysis activity"/>
    <property type="evidence" value="ECO:0007669"/>
    <property type="project" value="InterPro"/>
</dbReference>
<proteinExistence type="predicted"/>
<evidence type="ECO:0000256" key="2">
    <source>
        <dbReference type="ARBA" id="ARBA00022741"/>
    </source>
</evidence>
<dbReference type="CDD" id="cd03230">
    <property type="entry name" value="ABC_DR_subfamily_A"/>
    <property type="match status" value="1"/>
</dbReference>
<dbReference type="InterPro" id="IPR027417">
    <property type="entry name" value="P-loop_NTPase"/>
</dbReference>
<gene>
    <name evidence="6" type="ORF">CPM_0421</name>
    <name evidence="5" type="ORF">CSP5_0449</name>
</gene>
<dbReference type="PROSITE" id="PS00211">
    <property type="entry name" value="ABC_TRANSPORTER_1"/>
    <property type="match status" value="1"/>
</dbReference>
<keyword evidence="2" id="KW-0547">Nucleotide-binding</keyword>
<keyword evidence="7" id="KW-1185">Reference proteome</keyword>
<evidence type="ECO:0000313" key="7">
    <source>
        <dbReference type="Proteomes" id="UP000187822"/>
    </source>
</evidence>
<reference evidence="7" key="3">
    <citation type="submission" date="2016-06" db="EMBL/GenBank/DDBJ databases">
        <authorList>
            <person name="Toshchakov V.S."/>
        </authorList>
    </citation>
    <scope>NUCLEOTIDE SEQUENCE [LARGE SCALE GENOMIC DNA]</scope>
    <source>
        <strain>PM4 (JCM 30641</strain>
        <strain evidence="7">\VKM B-2940)</strain>
    </source>
</reference>
<keyword evidence="3" id="KW-0067">ATP-binding</keyword>
<evidence type="ECO:0000259" key="4">
    <source>
        <dbReference type="PROSITE" id="PS50893"/>
    </source>
</evidence>
<dbReference type="GO" id="GO:0005524">
    <property type="term" value="F:ATP binding"/>
    <property type="evidence" value="ECO:0007669"/>
    <property type="project" value="UniProtKB-KW"/>
</dbReference>
<keyword evidence="1" id="KW-0813">Transport</keyword>
<sequence length="286" mass="32095">MTNENINKISLECDNVTKSYGVFKKTIAIRNLGIKELGGTCVSLVGPNGAGKSTILKVLSGSIRKYDGKVTVRGSVGYCPEISVNFDFMSAEENLSYFYPHNIERIKYILTRLNLNTGKKPISSFSKGMKRKLDLARSLILGSEIILMDEPFDGLDAESSKELSKIIEDLKIEGKLILITSHDLHKVENVSDKILFMKDGTIFQKLILKHLNLYRIDFTENSDVIRKKLTDLNIKIVGETELSFIIQVDEGLEICKLITKILGDDCKIVGFSRESLESIYMRELCG</sequence>
<dbReference type="InterPro" id="IPR003593">
    <property type="entry name" value="AAA+_ATPase"/>
</dbReference>
<dbReference type="InterPro" id="IPR051782">
    <property type="entry name" value="ABC_Transporter_VariousFunc"/>
</dbReference>
<protein>
    <submittedName>
        <fullName evidence="5">SkfA-E family ABC transporter ATPase</fullName>
    </submittedName>
</protein>
<dbReference type="EMBL" id="LT719092">
    <property type="protein sequence ID" value="SJK84305.1"/>
    <property type="molecule type" value="Genomic_DNA"/>
</dbReference>
<accession>A0A1N5T443</accession>
<organism evidence="5 8">
    <name type="scientific">Cuniculiplasma divulgatum</name>
    <dbReference type="NCBI Taxonomy" id="1673428"/>
    <lineage>
        <taxon>Archaea</taxon>
        <taxon>Methanobacteriati</taxon>
        <taxon>Thermoplasmatota</taxon>
        <taxon>Thermoplasmata</taxon>
        <taxon>Thermoplasmatales</taxon>
        <taxon>Cuniculiplasmataceae</taxon>
        <taxon>Cuniculiplasma</taxon>
    </lineage>
</organism>
<dbReference type="Gene3D" id="3.40.50.300">
    <property type="entry name" value="P-loop containing nucleotide triphosphate hydrolases"/>
    <property type="match status" value="1"/>
</dbReference>
<evidence type="ECO:0000313" key="6">
    <source>
        <dbReference type="EMBL" id="SJK84305.1"/>
    </source>
</evidence>
<evidence type="ECO:0000313" key="8">
    <source>
        <dbReference type="Proteomes" id="UP000195607"/>
    </source>
</evidence>
<dbReference type="SUPFAM" id="SSF52540">
    <property type="entry name" value="P-loop containing nucleoside triphosphate hydrolases"/>
    <property type="match status" value="1"/>
</dbReference>
<evidence type="ECO:0000256" key="3">
    <source>
        <dbReference type="ARBA" id="ARBA00022840"/>
    </source>
</evidence>
<feature type="domain" description="ABC transporter" evidence="4">
    <location>
        <begin position="11"/>
        <end position="224"/>
    </location>
</feature>
<dbReference type="EMBL" id="LT671858">
    <property type="protein sequence ID" value="SIM42867.1"/>
    <property type="molecule type" value="Genomic_DNA"/>
</dbReference>
<evidence type="ECO:0000313" key="5">
    <source>
        <dbReference type="EMBL" id="SIM42867.1"/>
    </source>
</evidence>